<dbReference type="PANTHER" id="PTHR10098">
    <property type="entry name" value="RAPSYN-RELATED"/>
    <property type="match status" value="1"/>
</dbReference>
<dbReference type="PROSITE" id="PS50005">
    <property type="entry name" value="TPR"/>
    <property type="match status" value="1"/>
</dbReference>
<dbReference type="PRINTS" id="PR00364">
    <property type="entry name" value="DISEASERSIST"/>
</dbReference>
<feature type="repeat" description="TPR" evidence="1">
    <location>
        <begin position="836"/>
        <end position="869"/>
    </location>
</feature>
<dbReference type="Pfam" id="PF13401">
    <property type="entry name" value="AAA_22"/>
    <property type="match status" value="1"/>
</dbReference>
<organism evidence="3 4">
    <name type="scientific">Candidatus Thermofonsia Clade 3 bacterium</name>
    <dbReference type="NCBI Taxonomy" id="2364212"/>
    <lineage>
        <taxon>Bacteria</taxon>
        <taxon>Bacillati</taxon>
        <taxon>Chloroflexota</taxon>
        <taxon>Candidatus Thermofontia</taxon>
        <taxon>Candidatus Thermofonsia Clade 3</taxon>
    </lineage>
</organism>
<reference evidence="3 4" key="1">
    <citation type="submission" date="2017-11" db="EMBL/GenBank/DDBJ databases">
        <title>Evolution of Phototrophy in the Chloroflexi Phylum Driven by Horizontal Gene Transfer.</title>
        <authorList>
            <person name="Ward L.M."/>
            <person name="Hemp J."/>
            <person name="Shih P.M."/>
            <person name="Mcglynn S.E."/>
            <person name="Fischer W."/>
        </authorList>
    </citation>
    <scope>NUCLEOTIDE SEQUENCE [LARGE SCALE GENOMIC DNA]</scope>
    <source>
        <strain evidence="3">JP3_7</strain>
    </source>
</reference>
<feature type="domain" description="AAA+ ATPase" evidence="2">
    <location>
        <begin position="116"/>
        <end position="241"/>
    </location>
</feature>
<dbReference type="AlphaFoldDB" id="A0A2M8QAL1"/>
<dbReference type="Gene3D" id="3.40.50.300">
    <property type="entry name" value="P-loop containing nucleotide triphosphate hydrolases"/>
    <property type="match status" value="1"/>
</dbReference>
<dbReference type="SUPFAM" id="SSF52540">
    <property type="entry name" value="P-loop containing nucleoside triphosphate hydrolases"/>
    <property type="match status" value="1"/>
</dbReference>
<gene>
    <name evidence="3" type="ORF">CUN48_11780</name>
</gene>
<evidence type="ECO:0000313" key="3">
    <source>
        <dbReference type="EMBL" id="PJF46829.1"/>
    </source>
</evidence>
<proteinExistence type="predicted"/>
<dbReference type="InterPro" id="IPR027417">
    <property type="entry name" value="P-loop_NTPase"/>
</dbReference>
<evidence type="ECO:0000313" key="4">
    <source>
        <dbReference type="Proteomes" id="UP000230790"/>
    </source>
</evidence>
<dbReference type="Proteomes" id="UP000230790">
    <property type="component" value="Unassembled WGS sequence"/>
</dbReference>
<accession>A0A2M8QAL1</accession>
<sequence length="1000" mass="108973">MQPQQSSRLISRLIVPLLGGASALYKRKARAGPTAPSPPSPAQASASQFSAEDILGSHIRNVAGDYTEIAVRNVFPAWQMPSATAVNRVTLPPRRQFVGREDLLARLEERLKSADGANVICLTGTAGVGKSALALEAAYRFGALFPDGCYWVDLRGNDWVEALRGLLSALGVPHTEELGQDALALAEIARGRLADKRTLLILDNAENVVRRHRQHVLALCPSVPAKTIITSRIIIDTDDLRVDALSDSDALKLLEAKGISIADQYDDALRLVRRLGNLALAIAIMARRMRIIQPTQSCADSLRELDKSATPIDALRLPFSNTPDDSLAATFALSYELLDEPLRTAFHALSLCAPSGASVQGIARMCDITEPVACDMLRALAMLSLAEFNGRHAQLHPLLRDWAHTLPFERDALITRHAAYFGLEIGNRYQQALNSEQDPLPALTQIDAELANVQLAQERALSFNFPAPELAVEITDCLALYWRQRHLPPQQRLQWINRACRLAEQTQQRNHLANLLQAAGDAQTFCDQHDAALQSYQQALDLFTALDDRLGQANTLKAIGDVQAFRKEHEPALQSYQQALDGFMAIGDRLGQANTLKAIGDVQAFRKENEPALQSYQQALDGFTAIGDRQGQANTLKAIGDVQTFCDQHDAALRSYTQALGLFIATGDRMGQANSLKAIGDLSASRDQHDAALDSYARALDLFTAIGDRLGQANTLKAIGDVHAFRKESNAAMQAYDRALELFSAAGSSLGQAGVLKAIGDVRAFQDQLDAARQAYQRALELFTVADSKLGQANTLRALGDIAALHHDHNESEAALSWYQRALELSNKIGDRLGQANTLKVIGDAYAQRGESDAALHSYEQALELYIATNSQLGQAHTLHAIGDVQAACGQEAQALKLYEQALTLFTLAGSTLGQANAYASLGRISGKRAHFDKAIRLYASIHDLYSLARCKFYYALSVLDQDSDIARELLMDAKSLWTQINFEEGRAAVDDLLSQLAIG</sequence>
<dbReference type="PANTHER" id="PTHR10098:SF108">
    <property type="entry name" value="TETRATRICOPEPTIDE REPEAT PROTEIN 28"/>
    <property type="match status" value="1"/>
</dbReference>
<comment type="caution">
    <text evidence="3">The sequence shown here is derived from an EMBL/GenBank/DDBJ whole genome shotgun (WGS) entry which is preliminary data.</text>
</comment>
<keyword evidence="1" id="KW-0802">TPR repeat</keyword>
<dbReference type="Gene3D" id="1.25.40.10">
    <property type="entry name" value="Tetratricopeptide repeat domain"/>
    <property type="match status" value="3"/>
</dbReference>
<dbReference type="SMART" id="SM00028">
    <property type="entry name" value="TPR"/>
    <property type="match status" value="10"/>
</dbReference>
<dbReference type="InterPro" id="IPR003593">
    <property type="entry name" value="AAA+_ATPase"/>
</dbReference>
<dbReference type="InterPro" id="IPR011990">
    <property type="entry name" value="TPR-like_helical_dom_sf"/>
</dbReference>
<dbReference type="GO" id="GO:0016887">
    <property type="term" value="F:ATP hydrolysis activity"/>
    <property type="evidence" value="ECO:0007669"/>
    <property type="project" value="InterPro"/>
</dbReference>
<evidence type="ECO:0000256" key="1">
    <source>
        <dbReference type="PROSITE-ProRule" id="PRU00339"/>
    </source>
</evidence>
<dbReference type="SUPFAM" id="SSF48452">
    <property type="entry name" value="TPR-like"/>
    <property type="match status" value="3"/>
</dbReference>
<dbReference type="InterPro" id="IPR049945">
    <property type="entry name" value="AAA_22"/>
</dbReference>
<dbReference type="Pfam" id="PF13424">
    <property type="entry name" value="TPR_12"/>
    <property type="match status" value="3"/>
</dbReference>
<dbReference type="SMART" id="SM00382">
    <property type="entry name" value="AAA"/>
    <property type="match status" value="1"/>
</dbReference>
<dbReference type="InterPro" id="IPR019734">
    <property type="entry name" value="TPR_rpt"/>
</dbReference>
<evidence type="ECO:0000259" key="2">
    <source>
        <dbReference type="SMART" id="SM00382"/>
    </source>
</evidence>
<name>A0A2M8QAL1_9CHLR</name>
<protein>
    <recommendedName>
        <fullName evidence="2">AAA+ ATPase domain-containing protein</fullName>
    </recommendedName>
</protein>
<dbReference type="EMBL" id="PGTN01000090">
    <property type="protein sequence ID" value="PJF46829.1"/>
    <property type="molecule type" value="Genomic_DNA"/>
</dbReference>